<evidence type="ECO:0000313" key="2">
    <source>
        <dbReference type="EMBL" id="PWA43523.1"/>
    </source>
</evidence>
<name>A0A2U1L3E7_ARTAN</name>
<proteinExistence type="predicted"/>
<reference evidence="2 3" key="1">
    <citation type="journal article" date="2018" name="Mol. Plant">
        <title>The genome of Artemisia annua provides insight into the evolution of Asteraceae family and artemisinin biosynthesis.</title>
        <authorList>
            <person name="Shen Q."/>
            <person name="Zhang L."/>
            <person name="Liao Z."/>
            <person name="Wang S."/>
            <person name="Yan T."/>
            <person name="Shi P."/>
            <person name="Liu M."/>
            <person name="Fu X."/>
            <person name="Pan Q."/>
            <person name="Wang Y."/>
            <person name="Lv Z."/>
            <person name="Lu X."/>
            <person name="Zhang F."/>
            <person name="Jiang W."/>
            <person name="Ma Y."/>
            <person name="Chen M."/>
            <person name="Hao X."/>
            <person name="Li L."/>
            <person name="Tang Y."/>
            <person name="Lv G."/>
            <person name="Zhou Y."/>
            <person name="Sun X."/>
            <person name="Brodelius P.E."/>
            <person name="Rose J.K.C."/>
            <person name="Tang K."/>
        </authorList>
    </citation>
    <scope>NUCLEOTIDE SEQUENCE [LARGE SCALE GENOMIC DNA]</scope>
    <source>
        <strain evidence="3">cv. Huhao1</strain>
        <tissue evidence="2">Leaf</tissue>
    </source>
</reference>
<dbReference type="Proteomes" id="UP000245207">
    <property type="component" value="Unassembled WGS sequence"/>
</dbReference>
<accession>A0A2U1L3E7</accession>
<evidence type="ECO:0000313" key="3">
    <source>
        <dbReference type="Proteomes" id="UP000245207"/>
    </source>
</evidence>
<dbReference type="AlphaFoldDB" id="A0A2U1L3E7"/>
<keyword evidence="3" id="KW-1185">Reference proteome</keyword>
<feature type="compositionally biased region" description="Polar residues" evidence="1">
    <location>
        <begin position="81"/>
        <end position="98"/>
    </location>
</feature>
<comment type="caution">
    <text evidence="2">The sequence shown here is derived from an EMBL/GenBank/DDBJ whole genome shotgun (WGS) entry which is preliminary data.</text>
</comment>
<sequence length="108" mass="11493">MLGGWNLSTAWYNKAPGSSVIGKLMNLSKPISFKDFFLISVKPTMASDIAFGDGLVKQLGYVTFLAFTSKPHPTPLCMPKVSTSKPNTSSAVKAQPTPSAKPKASSED</sequence>
<gene>
    <name evidence="2" type="ORF">CTI12_AA532760</name>
</gene>
<organism evidence="2 3">
    <name type="scientific">Artemisia annua</name>
    <name type="common">Sweet wormwood</name>
    <dbReference type="NCBI Taxonomy" id="35608"/>
    <lineage>
        <taxon>Eukaryota</taxon>
        <taxon>Viridiplantae</taxon>
        <taxon>Streptophyta</taxon>
        <taxon>Embryophyta</taxon>
        <taxon>Tracheophyta</taxon>
        <taxon>Spermatophyta</taxon>
        <taxon>Magnoliopsida</taxon>
        <taxon>eudicotyledons</taxon>
        <taxon>Gunneridae</taxon>
        <taxon>Pentapetalae</taxon>
        <taxon>asterids</taxon>
        <taxon>campanulids</taxon>
        <taxon>Asterales</taxon>
        <taxon>Asteraceae</taxon>
        <taxon>Asteroideae</taxon>
        <taxon>Anthemideae</taxon>
        <taxon>Artemisiinae</taxon>
        <taxon>Artemisia</taxon>
    </lineage>
</organism>
<feature type="region of interest" description="Disordered" evidence="1">
    <location>
        <begin position="76"/>
        <end position="108"/>
    </location>
</feature>
<dbReference type="EMBL" id="PKPP01011781">
    <property type="protein sequence ID" value="PWA43523.1"/>
    <property type="molecule type" value="Genomic_DNA"/>
</dbReference>
<protein>
    <submittedName>
        <fullName evidence="2">Uncharacterized protein</fullName>
    </submittedName>
</protein>
<evidence type="ECO:0000256" key="1">
    <source>
        <dbReference type="SAM" id="MobiDB-lite"/>
    </source>
</evidence>